<organism evidence="2 3">
    <name type="scientific">Glossina brevipalpis</name>
    <dbReference type="NCBI Taxonomy" id="37001"/>
    <lineage>
        <taxon>Eukaryota</taxon>
        <taxon>Metazoa</taxon>
        <taxon>Ecdysozoa</taxon>
        <taxon>Arthropoda</taxon>
        <taxon>Hexapoda</taxon>
        <taxon>Insecta</taxon>
        <taxon>Pterygota</taxon>
        <taxon>Neoptera</taxon>
        <taxon>Endopterygota</taxon>
        <taxon>Diptera</taxon>
        <taxon>Brachycera</taxon>
        <taxon>Muscomorpha</taxon>
        <taxon>Hippoboscoidea</taxon>
        <taxon>Glossinidae</taxon>
        <taxon>Glossina</taxon>
    </lineage>
</organism>
<dbReference type="AlphaFoldDB" id="A0A1A9WIJ4"/>
<dbReference type="PANTHER" id="PTHR12521:SF0">
    <property type="entry name" value="ADP-RIBOSE GLYCOHYDROLASE OARD1"/>
    <property type="match status" value="1"/>
</dbReference>
<feature type="domain" description="Macro" evidence="1">
    <location>
        <begin position="1"/>
        <end position="162"/>
    </location>
</feature>
<dbReference type="PANTHER" id="PTHR12521">
    <property type="entry name" value="PROTEIN C6ORF130"/>
    <property type="match status" value="1"/>
</dbReference>
<dbReference type="EnsemblMetazoa" id="GBRI021038-RA">
    <property type="protein sequence ID" value="GBRI021038-PA"/>
    <property type="gene ID" value="GBRI021038"/>
</dbReference>
<name>A0A1A9WIJ4_9MUSC</name>
<dbReference type="InterPro" id="IPR002589">
    <property type="entry name" value="Macro_dom"/>
</dbReference>
<proteinExistence type="predicted"/>
<reference evidence="2" key="2">
    <citation type="submission" date="2020-05" db="UniProtKB">
        <authorList>
            <consortium name="EnsemblMetazoa"/>
        </authorList>
    </citation>
    <scope>IDENTIFICATION</scope>
    <source>
        <strain evidence="2">IAEA</strain>
    </source>
</reference>
<dbReference type="PROSITE" id="PS51154">
    <property type="entry name" value="MACRO"/>
    <property type="match status" value="1"/>
</dbReference>
<keyword evidence="3" id="KW-1185">Reference proteome</keyword>
<dbReference type="InterPro" id="IPR043472">
    <property type="entry name" value="Macro_dom-like"/>
</dbReference>
<accession>A0A1A9WIJ4</accession>
<reference evidence="3" key="1">
    <citation type="submission" date="2014-03" db="EMBL/GenBank/DDBJ databases">
        <authorList>
            <person name="Aksoy S."/>
            <person name="Warren W."/>
            <person name="Wilson R.K."/>
        </authorList>
    </citation>
    <scope>NUCLEOTIDE SEQUENCE [LARGE SCALE GENOMIC DNA]</scope>
    <source>
        <strain evidence="3">IAEA</strain>
    </source>
</reference>
<dbReference type="VEuPathDB" id="VectorBase:GBRI021038"/>
<sequence length="319" mass="37140">MTAFKLTEVKCDLFDVPQNYSLAYTSTADFFPEKGTLAWRFSIIFGQTEELRRQHIHCGNVAVLEENSRFIYHLVIAENTYQRTTYENLEAALICMRHHMGNYGASKVAMPRICCGSEGLKWPRVKEIILRVFAKEYNTEIMICNYQPSKFTTPRCRIIERSAHDKKSTENCSVVHSISADFAMCRNIGLQFKCKNGQNHEMLRQDHHTGSVAVLKDHKRYVYNLVTKERQHEKSTYIALFYALLTTRDHMRQHSVKKLAIPRLGCGIDRLEWFRVKNILEMVFADDDIEITTYSHEPLISVPSREHLHVHCVTCKRAF</sequence>
<dbReference type="SUPFAM" id="SSF52949">
    <property type="entry name" value="Macro domain-like"/>
    <property type="match status" value="2"/>
</dbReference>
<dbReference type="CDD" id="cd02901">
    <property type="entry name" value="Macro_Poa1p-like"/>
    <property type="match status" value="1"/>
</dbReference>
<evidence type="ECO:0000259" key="1">
    <source>
        <dbReference type="PROSITE" id="PS51154"/>
    </source>
</evidence>
<protein>
    <submittedName>
        <fullName evidence="2">Macro domain-containing protein</fullName>
    </submittedName>
</protein>
<dbReference type="Gene3D" id="3.40.220.10">
    <property type="entry name" value="Leucine Aminopeptidase, subunit E, domain 1"/>
    <property type="match status" value="2"/>
</dbReference>
<evidence type="ECO:0000313" key="3">
    <source>
        <dbReference type="Proteomes" id="UP000091820"/>
    </source>
</evidence>
<dbReference type="InterPro" id="IPR050892">
    <property type="entry name" value="ADP-ribose_metab_enzymes"/>
</dbReference>
<dbReference type="Proteomes" id="UP000091820">
    <property type="component" value="Unassembled WGS sequence"/>
</dbReference>
<evidence type="ECO:0000313" key="2">
    <source>
        <dbReference type="EnsemblMetazoa" id="GBRI021038-PA"/>
    </source>
</evidence>
<dbReference type="GO" id="GO:0140291">
    <property type="term" value="P:peptidyl-glutamate ADP-deribosylation"/>
    <property type="evidence" value="ECO:0007669"/>
    <property type="project" value="TreeGrafter"/>
</dbReference>